<feature type="region of interest" description="Disordered" evidence="1">
    <location>
        <begin position="1"/>
        <end position="187"/>
    </location>
</feature>
<dbReference type="AlphaFoldDB" id="A0A1B6CEK2"/>
<evidence type="ECO:0000256" key="1">
    <source>
        <dbReference type="SAM" id="MobiDB-lite"/>
    </source>
</evidence>
<organism evidence="2">
    <name type="scientific">Clastoptera arizonana</name>
    <name type="common">Arizona spittle bug</name>
    <dbReference type="NCBI Taxonomy" id="38151"/>
    <lineage>
        <taxon>Eukaryota</taxon>
        <taxon>Metazoa</taxon>
        <taxon>Ecdysozoa</taxon>
        <taxon>Arthropoda</taxon>
        <taxon>Hexapoda</taxon>
        <taxon>Insecta</taxon>
        <taxon>Pterygota</taxon>
        <taxon>Neoptera</taxon>
        <taxon>Paraneoptera</taxon>
        <taxon>Hemiptera</taxon>
        <taxon>Auchenorrhyncha</taxon>
        <taxon>Cercopoidea</taxon>
        <taxon>Clastopteridae</taxon>
        <taxon>Clastoptera</taxon>
    </lineage>
</organism>
<proteinExistence type="predicted"/>
<protein>
    <submittedName>
        <fullName evidence="2">Uncharacterized protein</fullName>
    </submittedName>
</protein>
<feature type="region of interest" description="Disordered" evidence="1">
    <location>
        <begin position="452"/>
        <end position="471"/>
    </location>
</feature>
<dbReference type="EMBL" id="GEDC01025431">
    <property type="protein sequence ID" value="JAS11867.1"/>
    <property type="molecule type" value="Transcribed_RNA"/>
</dbReference>
<name>A0A1B6CEK2_9HEMI</name>
<accession>A0A1B6CEK2</accession>
<feature type="non-terminal residue" evidence="2">
    <location>
        <position position="1"/>
    </location>
</feature>
<gene>
    <name evidence="2" type="ORF">g.7015</name>
</gene>
<feature type="compositionally biased region" description="Basic and acidic residues" evidence="1">
    <location>
        <begin position="130"/>
        <end position="177"/>
    </location>
</feature>
<feature type="region of interest" description="Disordered" evidence="1">
    <location>
        <begin position="233"/>
        <end position="357"/>
    </location>
</feature>
<feature type="compositionally biased region" description="Basic and acidic residues" evidence="1">
    <location>
        <begin position="292"/>
        <end position="342"/>
    </location>
</feature>
<sequence>KNKVKPPDPHGGYTKNKVKPPDPHGGYTKNKVKPPDPHGGYTKSKVKSPDPVFGGMEPNPFGLGFGASPFNNFGPNFDRKNGPNPLKDFPDYDDPLRSGSFFDDSSVEKSTTLPTLVTKRLKKNTPKTLMKKEDSKNTVNKDLRVNGLKEDNVSKEDNNRLKEESREVNEKNFERSRTNFRRGSRNERMRGDEYADYGNQYGRNTWRRRDYGGYDYGDYYDYYPVKDYGWSRGRSRGYGDRYHRRRPNRGWDYYDRPARRYDRGRGRPYEKDRYFKKNNQDNGRKKSTKKSTRNETKSDYVKRGEGEFKSKRDEDEFKSKKDDGKFESQEKSIESKHQENKHYTNNTKVKGRYRENSKEVVRSEKKFKKWRDSDRHVERGRNINKDYGWYGNDYDYGGGYRQFENRGYGREQRRFFGRERGRNIPWARRRWGRGRPSYDYYDDREFERNKNVGRRRSRGRFNAGMDRKKGV</sequence>
<reference evidence="2" key="1">
    <citation type="submission" date="2015-12" db="EMBL/GenBank/DDBJ databases">
        <title>De novo transcriptome assembly of four potential Pierce s Disease insect vectors from Arizona vineyards.</title>
        <authorList>
            <person name="Tassone E.E."/>
        </authorList>
    </citation>
    <scope>NUCLEOTIDE SEQUENCE</scope>
</reference>
<evidence type="ECO:0000313" key="2">
    <source>
        <dbReference type="EMBL" id="JAS11867.1"/>
    </source>
</evidence>
<feature type="non-terminal residue" evidence="2">
    <location>
        <position position="471"/>
    </location>
</feature>
<feature type="compositionally biased region" description="Basic and acidic residues" evidence="1">
    <location>
        <begin position="252"/>
        <end position="284"/>
    </location>
</feature>